<keyword evidence="1" id="KW-1133">Transmembrane helix</keyword>
<comment type="cofactor">
    <cofactor evidence="1">
        <name>Fe(2+)</name>
        <dbReference type="ChEBI" id="CHEBI:29033"/>
    </cofactor>
</comment>
<evidence type="ECO:0000313" key="2">
    <source>
        <dbReference type="EMBL" id="PEN07923.1"/>
    </source>
</evidence>
<dbReference type="OrthoDB" id="945227at2"/>
<keyword evidence="1" id="KW-0472">Membrane</keyword>
<sequence length="318" mass="34238">MSEVPLSLRSPRVYGVVVGATLLTAGLSLTGVLSLGSVAFIVLMGGVALTGIPHGAVDHVVAADLYGLSSSWSDQAKFYGVYLALMAAYGVLWWVSPVMSLTLFLGLTVYHFGQADLAYWEVPSPGHLLLYASRGVMLMGLPIVAFPDLVDPIFVAIADVQVSAWPGVASAPTALLTALVAQHAVVLLLMQRWGTPQWSDVGRELFNTGVLAVLLITTHPLVGFAVYFGLWHSLGHILEILRFFQRHGRQATLGHFYRKAALFTLISFVGLGGLYVVNEAVGAQTEMIALLFILISVLTLPHMLIVEAMYQRQRPAAA</sequence>
<comment type="similarity">
    <text evidence="1">Belongs to the Brp/Blh beta-carotene diooxygenase family.</text>
</comment>
<dbReference type="InterPro" id="IPR022270">
    <property type="entry name" value="Blh_diox"/>
</dbReference>
<evidence type="ECO:0000256" key="1">
    <source>
        <dbReference type="HAMAP-Rule" id="MF_02093"/>
    </source>
</evidence>
<dbReference type="EMBL" id="PDEP01000004">
    <property type="protein sequence ID" value="PEN07923.1"/>
    <property type="molecule type" value="Genomic_DNA"/>
</dbReference>
<keyword evidence="1" id="KW-0223">Dioxygenase</keyword>
<dbReference type="GO" id="GO:0005886">
    <property type="term" value="C:plasma membrane"/>
    <property type="evidence" value="ECO:0007669"/>
    <property type="project" value="UniProtKB-SubCell"/>
</dbReference>
<dbReference type="GO" id="GO:0010436">
    <property type="term" value="F:carotenoid dioxygenase activity"/>
    <property type="evidence" value="ECO:0007669"/>
    <property type="project" value="UniProtKB-UniRule"/>
</dbReference>
<feature type="transmembrane region" description="Helical" evidence="1">
    <location>
        <begin position="12"/>
        <end position="32"/>
    </location>
</feature>
<keyword evidence="1" id="KW-0408">Iron</keyword>
<dbReference type="NCBIfam" id="TIGR03753">
    <property type="entry name" value="blh_monoox"/>
    <property type="match status" value="1"/>
</dbReference>
<feature type="transmembrane region" description="Helical" evidence="1">
    <location>
        <begin position="78"/>
        <end position="95"/>
    </location>
</feature>
<comment type="subcellular location">
    <subcellularLocation>
        <location evidence="1">Cell membrane</location>
        <topology evidence="1">Multi-pass membrane protein</topology>
    </subcellularLocation>
</comment>
<feature type="binding site" evidence="1">
    <location>
        <position position="236"/>
    </location>
    <ligand>
        <name>Fe cation</name>
        <dbReference type="ChEBI" id="CHEBI:24875"/>
    </ligand>
</feature>
<evidence type="ECO:0000313" key="3">
    <source>
        <dbReference type="Proteomes" id="UP000221024"/>
    </source>
</evidence>
<feature type="transmembrane region" description="Helical" evidence="1">
    <location>
        <begin position="256"/>
        <end position="276"/>
    </location>
</feature>
<name>A0A2H3NQH6_9BACT</name>
<feature type="binding site" evidence="1">
    <location>
        <position position="111"/>
    </location>
    <ligand>
        <name>Fe cation</name>
        <dbReference type="ChEBI" id="CHEBI:24875"/>
    </ligand>
</feature>
<keyword evidence="1" id="KW-0479">Metal-binding</keyword>
<comment type="caution">
    <text evidence="2">The sequence shown here is derived from an EMBL/GenBank/DDBJ whole genome shotgun (WGS) entry which is preliminary data.</text>
</comment>
<dbReference type="Pfam" id="PF15461">
    <property type="entry name" value="BCD"/>
    <property type="match status" value="1"/>
</dbReference>
<comment type="catalytic activity">
    <reaction evidence="1">
        <text>all-trans-beta-carotene + O2 = 2 all-trans-retinal</text>
        <dbReference type="Rhea" id="RHEA:32887"/>
        <dbReference type="ChEBI" id="CHEBI:15379"/>
        <dbReference type="ChEBI" id="CHEBI:17579"/>
        <dbReference type="ChEBI" id="CHEBI:17898"/>
        <dbReference type="EC" id="1.13.11.63"/>
    </reaction>
</comment>
<protein>
    <recommendedName>
        <fullName evidence="1">Probable beta-carotene 15,15'-dioxygenase</fullName>
        <ecNumber evidence="1">1.13.11.63</ecNumber>
    </recommendedName>
</protein>
<comment type="function">
    <text evidence="1">Catalyzes the cleavage of beta-carotene at its central double bond (15,15') to yield two molecules of all-trans-retinal.</text>
</comment>
<feature type="binding site" evidence="1">
    <location>
        <position position="232"/>
    </location>
    <ligand>
        <name>Fe cation</name>
        <dbReference type="ChEBI" id="CHEBI:24875"/>
    </ligand>
</feature>
<dbReference type="HAMAP" id="MF_02093">
    <property type="entry name" value="Beta_carotene_diox"/>
    <property type="match status" value="1"/>
</dbReference>
<proteinExistence type="inferred from homology"/>
<reference evidence="2 3" key="1">
    <citation type="submission" date="2017-10" db="EMBL/GenBank/DDBJ databases">
        <title>Draft genome of Longimonas halophila.</title>
        <authorList>
            <person name="Goh K.M."/>
            <person name="Shamsir M.S."/>
            <person name="Lim S.W."/>
        </authorList>
    </citation>
    <scope>NUCLEOTIDE SEQUENCE [LARGE SCALE GENOMIC DNA]</scope>
    <source>
        <strain evidence="2 3">KCTC 42399</strain>
    </source>
</reference>
<dbReference type="GO" id="GO:0003834">
    <property type="term" value="F:beta-carotene 15,15'-dioxygenase activity"/>
    <property type="evidence" value="ECO:0007669"/>
    <property type="project" value="UniProtKB-EC"/>
</dbReference>
<dbReference type="RefSeq" id="WP_098061645.1">
    <property type="nucleotide sequence ID" value="NZ_PDEP01000004.1"/>
</dbReference>
<organism evidence="2 3">
    <name type="scientific">Longimonas halophila</name>
    <dbReference type="NCBI Taxonomy" id="1469170"/>
    <lineage>
        <taxon>Bacteria</taxon>
        <taxon>Pseudomonadati</taxon>
        <taxon>Rhodothermota</taxon>
        <taxon>Rhodothermia</taxon>
        <taxon>Rhodothermales</taxon>
        <taxon>Salisaetaceae</taxon>
        <taxon>Longimonas</taxon>
    </lineage>
</organism>
<feature type="transmembrane region" description="Helical" evidence="1">
    <location>
        <begin position="38"/>
        <end position="57"/>
    </location>
</feature>
<keyword evidence="1" id="KW-0560">Oxidoreductase</keyword>
<dbReference type="GO" id="GO:0005506">
    <property type="term" value="F:iron ion binding"/>
    <property type="evidence" value="ECO:0007669"/>
    <property type="project" value="UniProtKB-UniRule"/>
</dbReference>
<feature type="transmembrane region" description="Helical" evidence="1">
    <location>
        <begin position="128"/>
        <end position="147"/>
    </location>
</feature>
<keyword evidence="1" id="KW-0812">Transmembrane</keyword>
<dbReference type="GO" id="GO:0016121">
    <property type="term" value="P:carotene catabolic process"/>
    <property type="evidence" value="ECO:0007669"/>
    <property type="project" value="UniProtKB-UniRule"/>
</dbReference>
<dbReference type="EC" id="1.13.11.63" evidence="1"/>
<feature type="transmembrane region" description="Helical" evidence="1">
    <location>
        <begin position="288"/>
        <end position="310"/>
    </location>
</feature>
<keyword evidence="3" id="KW-1185">Reference proteome</keyword>
<dbReference type="AlphaFoldDB" id="A0A2H3NQH6"/>
<keyword evidence="1" id="KW-1003">Cell membrane</keyword>
<dbReference type="Proteomes" id="UP000221024">
    <property type="component" value="Unassembled WGS sequence"/>
</dbReference>
<accession>A0A2H3NQH6</accession>
<gene>
    <name evidence="2" type="ORF">CRI93_05615</name>
</gene>
<feature type="binding site" evidence="1">
    <location>
        <position position="54"/>
    </location>
    <ligand>
        <name>Fe cation</name>
        <dbReference type="ChEBI" id="CHEBI:24875"/>
    </ligand>
</feature>
<feature type="transmembrane region" description="Helical" evidence="1">
    <location>
        <begin position="167"/>
        <end position="189"/>
    </location>
</feature>